<dbReference type="EMBL" id="CM017619">
    <property type="protein sequence ID" value="TYI07769.1"/>
    <property type="molecule type" value="Genomic_DNA"/>
</dbReference>
<keyword evidence="1" id="KW-0472">Membrane</keyword>
<keyword evidence="3" id="KW-1185">Reference proteome</keyword>
<name>A0A5D2NVK0_GOSTO</name>
<accession>A0A5D2NVK0</accession>
<keyword evidence="1" id="KW-1133">Transmembrane helix</keyword>
<evidence type="ECO:0000256" key="1">
    <source>
        <dbReference type="SAM" id="Phobius"/>
    </source>
</evidence>
<feature type="transmembrane region" description="Helical" evidence="1">
    <location>
        <begin position="26"/>
        <end position="49"/>
    </location>
</feature>
<sequence>MEMPNKRYDIFKVVDPYHCHRCCPRCYLYSACYLCFLLFFFFFLFSQFFSFPQHKKNKPTLYEKALDRSHHWNCSL</sequence>
<dbReference type="AlphaFoldDB" id="A0A5D2NVK0"/>
<keyword evidence="1" id="KW-0812">Transmembrane</keyword>
<protein>
    <submittedName>
        <fullName evidence="2">Uncharacterized protein</fullName>
    </submittedName>
</protein>
<evidence type="ECO:0000313" key="2">
    <source>
        <dbReference type="EMBL" id="TYI07769.1"/>
    </source>
</evidence>
<gene>
    <name evidence="2" type="ORF">ES332_A10G248400v1</name>
</gene>
<proteinExistence type="predicted"/>
<organism evidence="2 3">
    <name type="scientific">Gossypium tomentosum</name>
    <name type="common">Hawaiian cotton</name>
    <name type="synonym">Gossypium sandvicense</name>
    <dbReference type="NCBI Taxonomy" id="34277"/>
    <lineage>
        <taxon>Eukaryota</taxon>
        <taxon>Viridiplantae</taxon>
        <taxon>Streptophyta</taxon>
        <taxon>Embryophyta</taxon>
        <taxon>Tracheophyta</taxon>
        <taxon>Spermatophyta</taxon>
        <taxon>Magnoliopsida</taxon>
        <taxon>eudicotyledons</taxon>
        <taxon>Gunneridae</taxon>
        <taxon>Pentapetalae</taxon>
        <taxon>rosids</taxon>
        <taxon>malvids</taxon>
        <taxon>Malvales</taxon>
        <taxon>Malvaceae</taxon>
        <taxon>Malvoideae</taxon>
        <taxon>Gossypium</taxon>
    </lineage>
</organism>
<evidence type="ECO:0000313" key="3">
    <source>
        <dbReference type="Proteomes" id="UP000322667"/>
    </source>
</evidence>
<reference evidence="2 3" key="1">
    <citation type="submission" date="2019-07" db="EMBL/GenBank/DDBJ databases">
        <title>WGS assembly of Gossypium tomentosum.</title>
        <authorList>
            <person name="Chen Z.J."/>
            <person name="Sreedasyam A."/>
            <person name="Ando A."/>
            <person name="Song Q."/>
            <person name="De L."/>
            <person name="Hulse-Kemp A."/>
            <person name="Ding M."/>
            <person name="Ye W."/>
            <person name="Kirkbride R."/>
            <person name="Jenkins J."/>
            <person name="Plott C."/>
            <person name="Lovell J."/>
            <person name="Lin Y.-M."/>
            <person name="Vaughn R."/>
            <person name="Liu B."/>
            <person name="Li W."/>
            <person name="Simpson S."/>
            <person name="Scheffler B."/>
            <person name="Saski C."/>
            <person name="Grover C."/>
            <person name="Hu G."/>
            <person name="Conover J."/>
            <person name="Carlson J."/>
            <person name="Shu S."/>
            <person name="Boston L."/>
            <person name="Williams M."/>
            <person name="Peterson D."/>
            <person name="Mcgee K."/>
            <person name="Jones D."/>
            <person name="Wendel J."/>
            <person name="Stelly D."/>
            <person name="Grimwood J."/>
            <person name="Schmutz J."/>
        </authorList>
    </citation>
    <scope>NUCLEOTIDE SEQUENCE [LARGE SCALE GENOMIC DNA]</scope>
    <source>
        <strain evidence="2">7179.01</strain>
    </source>
</reference>
<dbReference type="Proteomes" id="UP000322667">
    <property type="component" value="Chromosome A10"/>
</dbReference>